<feature type="chain" id="PRO_5019191222" description="Copper resistance protein NlpE" evidence="2">
    <location>
        <begin position="22"/>
        <end position="172"/>
    </location>
</feature>
<proteinExistence type="predicted"/>
<comment type="caution">
    <text evidence="3">The sequence shown here is derived from an EMBL/GenBank/DDBJ whole genome shotgun (WGS) entry which is preliminary data.</text>
</comment>
<dbReference type="AlphaFoldDB" id="A0A418ND61"/>
<dbReference type="OrthoDB" id="7428696at2"/>
<evidence type="ECO:0008006" key="5">
    <source>
        <dbReference type="Google" id="ProtNLM"/>
    </source>
</evidence>
<feature type="signal peptide" evidence="2">
    <location>
        <begin position="1"/>
        <end position="21"/>
    </location>
</feature>
<sequence>MNTPARLALAIPLALALAACGDTTEVDDRVVETDDVEAPVDVTLPKVDVEYPEVPLDARSTVQYAGTYELHNRDGQIDRITLGDDGTYTWIAPDGTEDTGEFTWGEDNSRILITRDGETNAFAVAEGVLYRLPEESAPLAGERSEETTWRRSHPTPTDGNQADGNQADRPSE</sequence>
<name>A0A418ND61_9SPHN</name>
<accession>A0A418ND61</accession>
<evidence type="ECO:0000313" key="4">
    <source>
        <dbReference type="Proteomes" id="UP000285092"/>
    </source>
</evidence>
<protein>
    <recommendedName>
        <fullName evidence="5">Copper resistance protein NlpE</fullName>
    </recommendedName>
</protein>
<dbReference type="EMBL" id="QXFK01000019">
    <property type="protein sequence ID" value="RIV75752.1"/>
    <property type="molecule type" value="Genomic_DNA"/>
</dbReference>
<organism evidence="3 4">
    <name type="scientific">Pelagerythrobacter aerophilus</name>
    <dbReference type="NCBI Taxonomy" id="2306995"/>
    <lineage>
        <taxon>Bacteria</taxon>
        <taxon>Pseudomonadati</taxon>
        <taxon>Pseudomonadota</taxon>
        <taxon>Alphaproteobacteria</taxon>
        <taxon>Sphingomonadales</taxon>
        <taxon>Erythrobacteraceae</taxon>
        <taxon>Pelagerythrobacter</taxon>
    </lineage>
</organism>
<keyword evidence="2" id="KW-0732">Signal</keyword>
<feature type="compositionally biased region" description="Polar residues" evidence="1">
    <location>
        <begin position="154"/>
        <end position="164"/>
    </location>
</feature>
<reference evidence="3 4" key="1">
    <citation type="submission" date="2018-08" db="EMBL/GenBank/DDBJ databases">
        <title>Altererythrobacter sp.Ery1 and Ery12, the genome sequencing of novel strains in genus Alterythrobacter.</title>
        <authorList>
            <person name="Cheng H."/>
            <person name="Wu Y.-H."/>
            <person name="Fang C."/>
            <person name="Xu X.-W."/>
        </authorList>
    </citation>
    <scope>NUCLEOTIDE SEQUENCE [LARGE SCALE GENOMIC DNA]</scope>
    <source>
        <strain evidence="3 4">Ery1</strain>
    </source>
</reference>
<dbReference type="PROSITE" id="PS51257">
    <property type="entry name" value="PROKAR_LIPOPROTEIN"/>
    <property type="match status" value="1"/>
</dbReference>
<dbReference type="RefSeq" id="WP_119514677.1">
    <property type="nucleotide sequence ID" value="NZ_QXFK01000019.1"/>
</dbReference>
<dbReference type="Proteomes" id="UP000285092">
    <property type="component" value="Unassembled WGS sequence"/>
</dbReference>
<evidence type="ECO:0000256" key="1">
    <source>
        <dbReference type="SAM" id="MobiDB-lite"/>
    </source>
</evidence>
<evidence type="ECO:0000313" key="3">
    <source>
        <dbReference type="EMBL" id="RIV75752.1"/>
    </source>
</evidence>
<gene>
    <name evidence="3" type="ORF">D2V04_15865</name>
</gene>
<keyword evidence="4" id="KW-1185">Reference proteome</keyword>
<feature type="region of interest" description="Disordered" evidence="1">
    <location>
        <begin position="133"/>
        <end position="172"/>
    </location>
</feature>
<evidence type="ECO:0000256" key="2">
    <source>
        <dbReference type="SAM" id="SignalP"/>
    </source>
</evidence>